<evidence type="ECO:0000313" key="5">
    <source>
        <dbReference type="Proteomes" id="UP000193200"/>
    </source>
</evidence>
<feature type="signal peptide" evidence="3">
    <location>
        <begin position="1"/>
        <end position="26"/>
    </location>
</feature>
<accession>A0A1Y5TY11</accession>
<evidence type="ECO:0000256" key="2">
    <source>
        <dbReference type="SAM" id="Phobius"/>
    </source>
</evidence>
<feature type="chain" id="PRO_5012441486" evidence="3">
    <location>
        <begin position="27"/>
        <end position="87"/>
    </location>
</feature>
<feature type="transmembrane region" description="Helical" evidence="2">
    <location>
        <begin position="36"/>
        <end position="57"/>
    </location>
</feature>
<keyword evidence="5" id="KW-1185">Reference proteome</keyword>
<keyword evidence="2" id="KW-0472">Membrane</keyword>
<dbReference type="EMBL" id="FWFR01000003">
    <property type="protein sequence ID" value="SLN70787.1"/>
    <property type="molecule type" value="Genomic_DNA"/>
</dbReference>
<proteinExistence type="predicted"/>
<gene>
    <name evidence="4" type="ORF">OCH7691_03320</name>
</gene>
<evidence type="ECO:0000313" key="4">
    <source>
        <dbReference type="EMBL" id="SLN70787.1"/>
    </source>
</evidence>
<dbReference type="RefSeq" id="WP_085884675.1">
    <property type="nucleotide sequence ID" value="NZ_FWFR01000003.1"/>
</dbReference>
<sequence>MSAGKLSTLVLTPLLMALLGAAPAQAYIGPGAGAGAIAVVVGILAAIVMAFFAVLWYPVKRVLRKRRQARQGDRDGSPEAPERPGNS</sequence>
<keyword evidence="2" id="KW-0812">Transmembrane</keyword>
<feature type="compositionally biased region" description="Basic and acidic residues" evidence="1">
    <location>
        <begin position="70"/>
        <end position="87"/>
    </location>
</feature>
<keyword evidence="3" id="KW-0732">Signal</keyword>
<evidence type="ECO:0000256" key="3">
    <source>
        <dbReference type="SAM" id="SignalP"/>
    </source>
</evidence>
<feature type="region of interest" description="Disordered" evidence="1">
    <location>
        <begin position="66"/>
        <end position="87"/>
    </location>
</feature>
<dbReference type="Proteomes" id="UP000193200">
    <property type="component" value="Unassembled WGS sequence"/>
</dbReference>
<evidence type="ECO:0000256" key="1">
    <source>
        <dbReference type="SAM" id="MobiDB-lite"/>
    </source>
</evidence>
<organism evidence="4 5">
    <name type="scientific">Oceanibacterium hippocampi</name>
    <dbReference type="NCBI Taxonomy" id="745714"/>
    <lineage>
        <taxon>Bacteria</taxon>
        <taxon>Pseudomonadati</taxon>
        <taxon>Pseudomonadota</taxon>
        <taxon>Alphaproteobacteria</taxon>
        <taxon>Sneathiellales</taxon>
        <taxon>Sneathiellaceae</taxon>
        <taxon>Oceanibacterium</taxon>
    </lineage>
</organism>
<keyword evidence="2" id="KW-1133">Transmembrane helix</keyword>
<reference evidence="4 5" key="1">
    <citation type="submission" date="2017-03" db="EMBL/GenBank/DDBJ databases">
        <authorList>
            <person name="Afonso C.L."/>
            <person name="Miller P.J."/>
            <person name="Scott M.A."/>
            <person name="Spackman E."/>
            <person name="Goraichik I."/>
            <person name="Dimitrov K.M."/>
            <person name="Suarez D.L."/>
            <person name="Swayne D.E."/>
        </authorList>
    </citation>
    <scope>NUCLEOTIDE SEQUENCE [LARGE SCALE GENOMIC DNA]</scope>
    <source>
        <strain evidence="4 5">CECT 7691</strain>
    </source>
</reference>
<dbReference type="AlphaFoldDB" id="A0A1Y5TY11"/>
<protein>
    <submittedName>
        <fullName evidence="4">Uncharacterized protein</fullName>
    </submittedName>
</protein>
<dbReference type="InParanoid" id="A0A1Y5TY11"/>
<name>A0A1Y5TY11_9PROT</name>